<evidence type="ECO:0000259" key="1">
    <source>
        <dbReference type="Pfam" id="PF10740"/>
    </source>
</evidence>
<gene>
    <name evidence="2" type="ORF">AV656_05905</name>
</gene>
<dbReference type="EMBL" id="LQNT01000009">
    <property type="protein sequence ID" value="KZE38445.1"/>
    <property type="molecule type" value="Genomic_DNA"/>
</dbReference>
<organism evidence="2 3">
    <name type="scientific">Bhargavaea cecembensis</name>
    <dbReference type="NCBI Taxonomy" id="394098"/>
    <lineage>
        <taxon>Bacteria</taxon>
        <taxon>Bacillati</taxon>
        <taxon>Bacillota</taxon>
        <taxon>Bacilli</taxon>
        <taxon>Bacillales</taxon>
        <taxon>Caryophanaceae</taxon>
        <taxon>Bhargavaea</taxon>
    </lineage>
</organism>
<proteinExistence type="predicted"/>
<dbReference type="RefSeq" id="WP_063179946.1">
    <property type="nucleotide sequence ID" value="NZ_LQNT01000009.1"/>
</dbReference>
<reference evidence="2 3" key="1">
    <citation type="submission" date="2016-01" db="EMBL/GenBank/DDBJ databases">
        <title>Whole genome sequencing of Bhargavaea cecembensis T14.</title>
        <authorList>
            <person name="Hong K.W."/>
        </authorList>
    </citation>
    <scope>NUCLEOTIDE SEQUENCE [LARGE SCALE GENOMIC DNA]</scope>
    <source>
        <strain evidence="2 3">T14</strain>
    </source>
</reference>
<sequence>MKMLTTQMSGLLQRIAGREEEMIGMTARLLAQATAGEGRVFIAAFGELDAVSANATLGQEAFRGARRYRGEEIDSTDRVWILTRSASDEEALKLARELSEQFIPFAAVADEPEDAEDNELADLATAYVSLGVKRGLLPSDDGGRTVFPHALAALFVYEAVRMDYEELLAEYS</sequence>
<dbReference type="Pfam" id="PF10740">
    <property type="entry name" value="DUF2529"/>
    <property type="match status" value="1"/>
</dbReference>
<dbReference type="Proteomes" id="UP000076490">
    <property type="component" value="Unassembled WGS sequence"/>
</dbReference>
<feature type="domain" description="DUF2529" evidence="1">
    <location>
        <begin position="1"/>
        <end position="168"/>
    </location>
</feature>
<dbReference type="InterPro" id="IPR019676">
    <property type="entry name" value="DUF2529"/>
</dbReference>
<evidence type="ECO:0000313" key="2">
    <source>
        <dbReference type="EMBL" id="KZE38445.1"/>
    </source>
</evidence>
<protein>
    <recommendedName>
        <fullName evidence="1">DUF2529 domain-containing protein</fullName>
    </recommendedName>
</protein>
<dbReference type="AlphaFoldDB" id="A0A165H0W7"/>
<name>A0A165H0W7_9BACL</name>
<dbReference type="OrthoDB" id="2737584at2"/>
<comment type="caution">
    <text evidence="2">The sequence shown here is derived from an EMBL/GenBank/DDBJ whole genome shotgun (WGS) entry which is preliminary data.</text>
</comment>
<dbReference type="Gene3D" id="3.40.50.10490">
    <property type="entry name" value="Glucose-6-phosphate isomerase like protein, domain 1"/>
    <property type="match status" value="1"/>
</dbReference>
<evidence type="ECO:0000313" key="3">
    <source>
        <dbReference type="Proteomes" id="UP000076490"/>
    </source>
</evidence>
<accession>A0A165H0W7</accession>